<dbReference type="KEGG" id="mvd:AWU67_09110"/>
<protein>
    <submittedName>
        <fullName evidence="3">Uncharacterized protein</fullName>
    </submittedName>
</protein>
<feature type="compositionally biased region" description="Polar residues" evidence="1">
    <location>
        <begin position="189"/>
        <end position="208"/>
    </location>
</feature>
<sequence length="248" mass="26129">MNPAAIDYRPLTEPVAPGAVSEFRGWARSTRQPWARSSDAARVLVAIFAVLAGLLVVVAIAIGGSILAVAAATLGTASLVAAAPMLLILVLGVLVAVLVLRRADLSGGWQQKYRLFHFAQANGMQWYPQIGDPGYPGIIFGRGSGRAAYSGARATSGRALDIGNFMYTTGSGDDRTVHRWGSWRSDWTAGSRTASSMRGRTTRGSAPPTSAPSPRNRCCASKEISTTTSRCTARAATSPTRCTSSRPT</sequence>
<keyword evidence="2" id="KW-1133">Transmembrane helix</keyword>
<dbReference type="EMBL" id="CP014145">
    <property type="protein sequence ID" value="AMB58993.1"/>
    <property type="molecule type" value="Genomic_DNA"/>
</dbReference>
<feature type="region of interest" description="Disordered" evidence="1">
    <location>
        <begin position="189"/>
        <end position="248"/>
    </location>
</feature>
<dbReference type="Proteomes" id="UP000058305">
    <property type="component" value="Chromosome"/>
</dbReference>
<keyword evidence="4" id="KW-1185">Reference proteome</keyword>
<organism evidence="3 4">
    <name type="scientific">Microterricola viridarii</name>
    <dbReference type="NCBI Taxonomy" id="412690"/>
    <lineage>
        <taxon>Bacteria</taxon>
        <taxon>Bacillati</taxon>
        <taxon>Actinomycetota</taxon>
        <taxon>Actinomycetes</taxon>
        <taxon>Micrococcales</taxon>
        <taxon>Microbacteriaceae</taxon>
        <taxon>Microterricola</taxon>
    </lineage>
</organism>
<dbReference type="RefSeq" id="WP_067228102.1">
    <property type="nucleotide sequence ID" value="NZ_CP014145.1"/>
</dbReference>
<feature type="transmembrane region" description="Helical" evidence="2">
    <location>
        <begin position="77"/>
        <end position="100"/>
    </location>
</feature>
<accession>A0A0X8E406</accession>
<reference evidence="3 4" key="1">
    <citation type="journal article" date="2016" name="J. Biotechnol.">
        <title>First complete genome sequence of a species in the genus Microterricola, an extremophilic cold active enzyme producing bacterial strain ERGS5:02 isolated from Sikkim Himalaya.</title>
        <authorList>
            <person name="Himanshu"/>
            <person name="Swarnkar M.K."/>
            <person name="Singh D."/>
            <person name="Kumar R."/>
        </authorList>
    </citation>
    <scope>NUCLEOTIDE SEQUENCE [LARGE SCALE GENOMIC DNA]</scope>
    <source>
        <strain evidence="3 4">ERGS5:02</strain>
    </source>
</reference>
<evidence type="ECO:0000256" key="1">
    <source>
        <dbReference type="SAM" id="MobiDB-lite"/>
    </source>
</evidence>
<keyword evidence="2" id="KW-0472">Membrane</keyword>
<feature type="transmembrane region" description="Helical" evidence="2">
    <location>
        <begin position="43"/>
        <end position="71"/>
    </location>
</feature>
<dbReference type="AlphaFoldDB" id="A0A0X8E406"/>
<proteinExistence type="predicted"/>
<keyword evidence="2" id="KW-0812">Transmembrane</keyword>
<evidence type="ECO:0000313" key="3">
    <source>
        <dbReference type="EMBL" id="AMB58993.1"/>
    </source>
</evidence>
<evidence type="ECO:0000256" key="2">
    <source>
        <dbReference type="SAM" id="Phobius"/>
    </source>
</evidence>
<reference evidence="4" key="2">
    <citation type="submission" date="2016-01" db="EMBL/GenBank/DDBJ databases">
        <title>First complete genome sequence of a species in the genus Microterricola, an extremophilic cold active enzyme producing strain ERGS5:02 isolated from Sikkim Himalaya.</title>
        <authorList>
            <person name="Kumar R."/>
            <person name="Singh D."/>
            <person name="Swarnkar M.K."/>
        </authorList>
    </citation>
    <scope>NUCLEOTIDE SEQUENCE [LARGE SCALE GENOMIC DNA]</scope>
    <source>
        <strain evidence="4">ERGS5:02</strain>
    </source>
</reference>
<gene>
    <name evidence="3" type="ORF">AWU67_09110</name>
</gene>
<name>A0A0X8E406_9MICO</name>
<evidence type="ECO:0000313" key="4">
    <source>
        <dbReference type="Proteomes" id="UP000058305"/>
    </source>
</evidence>
<feature type="compositionally biased region" description="Low complexity" evidence="1">
    <location>
        <begin position="225"/>
        <end position="248"/>
    </location>
</feature>